<protein>
    <recommendedName>
        <fullName evidence="2">Ice-binding protein C-terminal domain-containing protein</fullName>
    </recommendedName>
</protein>
<dbReference type="Pfam" id="PF07589">
    <property type="entry name" value="PEP-CTERM"/>
    <property type="match status" value="1"/>
</dbReference>
<dbReference type="AlphaFoldDB" id="A0A4Y4CTN9"/>
<dbReference type="EMBL" id="BJNV01000041">
    <property type="protein sequence ID" value="GEC96325.1"/>
    <property type="molecule type" value="Genomic_DNA"/>
</dbReference>
<proteinExistence type="predicted"/>
<accession>A0A4Y4CTN9</accession>
<feature type="chain" id="PRO_5021249726" description="Ice-binding protein C-terminal domain-containing protein" evidence="1">
    <location>
        <begin position="23"/>
        <end position="261"/>
    </location>
</feature>
<feature type="domain" description="Ice-binding protein C-terminal" evidence="2">
    <location>
        <begin position="237"/>
        <end position="259"/>
    </location>
</feature>
<evidence type="ECO:0000259" key="2">
    <source>
        <dbReference type="Pfam" id="PF07589"/>
    </source>
</evidence>
<evidence type="ECO:0000313" key="3">
    <source>
        <dbReference type="EMBL" id="GEC96325.1"/>
    </source>
</evidence>
<comment type="caution">
    <text evidence="3">The sequence shown here is derived from an EMBL/GenBank/DDBJ whole genome shotgun (WGS) entry which is preliminary data.</text>
</comment>
<dbReference type="Proteomes" id="UP000318422">
    <property type="component" value="Unassembled WGS sequence"/>
</dbReference>
<organism evidence="3 4">
    <name type="scientific">Zoogloea ramigera</name>
    <dbReference type="NCBI Taxonomy" id="350"/>
    <lineage>
        <taxon>Bacteria</taxon>
        <taxon>Pseudomonadati</taxon>
        <taxon>Pseudomonadota</taxon>
        <taxon>Betaproteobacteria</taxon>
        <taxon>Rhodocyclales</taxon>
        <taxon>Zoogloeaceae</taxon>
        <taxon>Zoogloea</taxon>
    </lineage>
</organism>
<dbReference type="OrthoDB" id="8613264at2"/>
<keyword evidence="4" id="KW-1185">Reference proteome</keyword>
<dbReference type="RefSeq" id="WP_141352524.1">
    <property type="nucleotide sequence ID" value="NZ_BJNV01000041.1"/>
</dbReference>
<sequence>MKSSLKISCALTLALLAGGASAAPIYWMDWTGSDQDPGVGFIGSGTITTPTSTVNVTYTNARGIAFYQAAGGTYYYSNGSDGPAGTSPYTSAQVDNRPPTADIVALQYAGTQSLVFSQAIANPVFAFVSLNGNGYGFDQDFDILSFGDASDGNACGYWGCGTSYKNIVTVNGKTEYQLLGTGEPHGTLRFTGTFDTVSWRSLSNEGWNGFTVGVQETAVAFCVANPTDPQCTPLNHVPEPASVGLFGLGLVGLLAARRRRA</sequence>
<reference evidence="3 4" key="1">
    <citation type="submission" date="2019-06" db="EMBL/GenBank/DDBJ databases">
        <title>Whole genome shotgun sequence of Zoogloea ramigera NBRC 15342.</title>
        <authorList>
            <person name="Hosoyama A."/>
            <person name="Uohara A."/>
            <person name="Ohji S."/>
            <person name="Ichikawa N."/>
        </authorList>
    </citation>
    <scope>NUCLEOTIDE SEQUENCE [LARGE SCALE GENOMIC DNA]</scope>
    <source>
        <strain evidence="3 4">NBRC 15342</strain>
    </source>
</reference>
<name>A0A4Y4CTN9_ZOORA</name>
<evidence type="ECO:0000313" key="4">
    <source>
        <dbReference type="Proteomes" id="UP000318422"/>
    </source>
</evidence>
<keyword evidence="1" id="KW-0732">Signal</keyword>
<dbReference type="InterPro" id="IPR013424">
    <property type="entry name" value="Ice-binding_C"/>
</dbReference>
<feature type="signal peptide" evidence="1">
    <location>
        <begin position="1"/>
        <end position="22"/>
    </location>
</feature>
<gene>
    <name evidence="3" type="ORF">ZRA01_23980</name>
</gene>
<evidence type="ECO:0000256" key="1">
    <source>
        <dbReference type="SAM" id="SignalP"/>
    </source>
</evidence>
<dbReference type="NCBIfam" id="TIGR02595">
    <property type="entry name" value="PEP_CTERM"/>
    <property type="match status" value="1"/>
</dbReference>